<dbReference type="InterPro" id="IPR001789">
    <property type="entry name" value="Sig_transdc_resp-reg_receiver"/>
</dbReference>
<dbReference type="Gene3D" id="3.40.50.2300">
    <property type="match status" value="1"/>
</dbReference>
<dbReference type="SUPFAM" id="SSF52172">
    <property type="entry name" value="CheY-like"/>
    <property type="match status" value="1"/>
</dbReference>
<dbReference type="SMART" id="SM00448">
    <property type="entry name" value="REC"/>
    <property type="match status" value="1"/>
</dbReference>
<evidence type="ECO:0000256" key="1">
    <source>
        <dbReference type="ARBA" id="ARBA00022553"/>
    </source>
</evidence>
<dbReference type="PROSITE" id="PS50110">
    <property type="entry name" value="RESPONSE_REGULATORY"/>
    <property type="match status" value="1"/>
</dbReference>
<evidence type="ECO:0000313" key="6">
    <source>
        <dbReference type="Proteomes" id="UP000189735"/>
    </source>
</evidence>
<feature type="domain" description="Response regulatory" evidence="4">
    <location>
        <begin position="156"/>
        <end position="270"/>
    </location>
</feature>
<feature type="modified residue" description="4-aspartylphosphate" evidence="2">
    <location>
        <position position="205"/>
    </location>
</feature>
<dbReference type="InterPro" id="IPR011006">
    <property type="entry name" value="CheY-like_superfamily"/>
</dbReference>
<dbReference type="PANTHER" id="PTHR44591">
    <property type="entry name" value="STRESS RESPONSE REGULATOR PROTEIN 1"/>
    <property type="match status" value="1"/>
</dbReference>
<evidence type="ECO:0000313" key="5">
    <source>
        <dbReference type="EMBL" id="SKA99443.1"/>
    </source>
</evidence>
<dbReference type="CDD" id="cd00156">
    <property type="entry name" value="REC"/>
    <property type="match status" value="1"/>
</dbReference>
<keyword evidence="1 2" id="KW-0597">Phosphoprotein</keyword>
<dbReference type="EMBL" id="FUYG01000007">
    <property type="protein sequence ID" value="SKA99443.1"/>
    <property type="molecule type" value="Genomic_DNA"/>
</dbReference>
<reference evidence="6" key="1">
    <citation type="submission" date="2017-02" db="EMBL/GenBank/DDBJ databases">
        <authorList>
            <person name="Varghese N."/>
            <person name="Submissions S."/>
        </authorList>
    </citation>
    <scope>NUCLEOTIDE SEQUENCE [LARGE SCALE GENOMIC DNA]</scope>
    <source>
        <strain evidence="6">VKM Ac-2052</strain>
    </source>
</reference>
<dbReference type="AlphaFoldDB" id="A0A1T4YCM1"/>
<proteinExistence type="predicted"/>
<keyword evidence="3" id="KW-1133">Transmembrane helix</keyword>
<dbReference type="InterPro" id="IPR050595">
    <property type="entry name" value="Bact_response_regulator"/>
</dbReference>
<evidence type="ECO:0000256" key="3">
    <source>
        <dbReference type="SAM" id="Phobius"/>
    </source>
</evidence>
<evidence type="ECO:0000259" key="4">
    <source>
        <dbReference type="PROSITE" id="PS50110"/>
    </source>
</evidence>
<accession>A0A1T4YCM1</accession>
<dbReference type="Pfam" id="PF00072">
    <property type="entry name" value="Response_reg"/>
    <property type="match status" value="1"/>
</dbReference>
<keyword evidence="3" id="KW-0812">Transmembrane</keyword>
<sequence>MKFRRVRDQPRSQELRGTHAGWRWLGSLFVCLAIAALLLAGLIVFGIAVMPKNLLDFAAFVSLAVTCVAAYVAIRIFWNQAAQARADSSAQAVLLERIGQSSLTAAQRAGSAEGNTTEILRLLNEVQESKTKHPLSEERSARALSAYAATTKGAGQVLWVDDNVGWIEQERKTVEAAGVATVWVPDTARALDLLEENSFNVVITDMRRPEGDREGLVLLDAMRARGDDTPVIVYSGTRRQDRVDEVLDHGGQGATNDPAELFELVMRELA</sequence>
<dbReference type="PANTHER" id="PTHR44591:SF3">
    <property type="entry name" value="RESPONSE REGULATORY DOMAIN-CONTAINING PROTEIN"/>
    <property type="match status" value="1"/>
</dbReference>
<protein>
    <submittedName>
        <fullName evidence="5">Response regulator receiver domain-containing protein</fullName>
    </submittedName>
</protein>
<name>A0A1T4YCM1_9MICO</name>
<keyword evidence="3" id="KW-0472">Membrane</keyword>
<feature type="transmembrane region" description="Helical" evidence="3">
    <location>
        <begin position="57"/>
        <end position="78"/>
    </location>
</feature>
<organism evidence="5 6">
    <name type="scientific">Agreia bicolorata</name>
    <dbReference type="NCBI Taxonomy" id="110935"/>
    <lineage>
        <taxon>Bacteria</taxon>
        <taxon>Bacillati</taxon>
        <taxon>Actinomycetota</taxon>
        <taxon>Actinomycetes</taxon>
        <taxon>Micrococcales</taxon>
        <taxon>Microbacteriaceae</taxon>
        <taxon>Agreia</taxon>
    </lineage>
</organism>
<dbReference type="Proteomes" id="UP000189735">
    <property type="component" value="Unassembled WGS sequence"/>
</dbReference>
<dbReference type="GO" id="GO:0000160">
    <property type="term" value="P:phosphorelay signal transduction system"/>
    <property type="evidence" value="ECO:0007669"/>
    <property type="project" value="InterPro"/>
</dbReference>
<evidence type="ECO:0000256" key="2">
    <source>
        <dbReference type="PROSITE-ProRule" id="PRU00169"/>
    </source>
</evidence>
<feature type="transmembrane region" description="Helical" evidence="3">
    <location>
        <begin position="21"/>
        <end position="51"/>
    </location>
</feature>
<gene>
    <name evidence="5" type="ORF">SAMN06295879_2804</name>
</gene>